<evidence type="ECO:0000256" key="3">
    <source>
        <dbReference type="ARBA" id="ARBA00023237"/>
    </source>
</evidence>
<dbReference type="PANTHER" id="PTHR47234:SF2">
    <property type="entry name" value="TONB-DEPENDENT RECEPTOR"/>
    <property type="match status" value="1"/>
</dbReference>
<evidence type="ECO:0000259" key="6">
    <source>
        <dbReference type="Pfam" id="PF07715"/>
    </source>
</evidence>
<keyword evidence="3" id="KW-0998">Cell outer membrane</keyword>
<comment type="caution">
    <text evidence="7">The sequence shown here is derived from an EMBL/GenBank/DDBJ whole genome shotgun (WGS) entry which is preliminary data.</text>
</comment>
<sequence>MTKLNDVAKGIRLAIVLGAACSTNAIANADDEQAIAVQAAAQETSQDSNDLLEEESEERIVVTGSRIRRSEFDTASPVQVISGEISREMGLFDATEMLQNTNQAAGSQIDNSFGGYVLDNGPGAATIGFRGLGADRTLVLINGRRMAPAGVGGAPTSPDLNLIPAVMIERIENLYDGASTVYGSDAVAGVANVMLRQDVEGFELQGSYNQPKGNGGEETVLSAMWGKTSDNGFFTIGAEYYDRKQQSLADNPFVKGCEERIWETQHGDILTRNSGYGPTVDGDDTCDIFPLTNRMYIDNAFWGSVYNTPGFTNTGIPGWSDHFVPFDLAGLLPTWVTGDSDGDGIHDTAFPDADGDGFKDYDLQDPRYAFQQSDYYKSGDYLGKNERISVVANGEYNFQDENDTRVYFDALYAQRNSDQFSPGYQNFEWVPPNNPYNPCNPDGLNGVDCYGVLGFGNDGAKWVQPIINIRGDRDSHKVDVSQYRLVTGVTGNLTGLESVGLENWYYDLYASYSGSSGEYITRGINEANLVHSLNTSVLNDDGSVTCGNGSDGCVPVNLFADNIYQVGGGELTPAEYDYLMSDRIADTEVNQLVVNGFIGGDLFTLPWNDNIVSGIFGMEYRRDEIKTNSNDVATEGLLWGWFSDKGANGSRNLKEAFTEIELPLISGQTGIEELTLTASGRLSKESYYDTASTYSLKAIYRPVEWFTLRGTKGTSYRAPNLRERFLEGTTGFNSVTDPCVVPDSARISDPLNPGAPDVYNAEEDTRSTSVLEACIADNLDPTSLGLGQDGTDKFTSSNSAEIVSGGSTLLTEETSTAKTFGFVFEQPFSEEFDLTFSLTRFDIEIKNSIAEPSAAYSVNQCYSADGNDAFCSRLTRDEDGKINFVDASFINIGLETSKGFDYNIYYDQDFLVGEQNLNVTLDIQATRMTEAIVDVFGSVDDNKGEPEFPEWRASAQLSFKYDDWRFTWGTRFIGAGREDWLDDPEDGEFIANTRGCRGLYNDEAQTDPLLCREKAFTEDYFLHNASLSYSSGDYRVAIGVRNVFNEAPPKVDPNGSFSNTNIPLGVGYDIFGRTPYINFSAVF</sequence>
<feature type="domain" description="TonB-dependent receptor-like beta-barrel" evidence="5">
    <location>
        <begin position="595"/>
        <end position="1043"/>
    </location>
</feature>
<keyword evidence="4" id="KW-0798">TonB box</keyword>
<keyword evidence="8" id="KW-1185">Reference proteome</keyword>
<evidence type="ECO:0000313" key="8">
    <source>
        <dbReference type="Proteomes" id="UP001157134"/>
    </source>
</evidence>
<keyword evidence="7" id="KW-0675">Receptor</keyword>
<comment type="subcellular location">
    <subcellularLocation>
        <location evidence="1 4">Cell outer membrane</location>
    </subcellularLocation>
</comment>
<accession>A0ABQ6HED5</accession>
<evidence type="ECO:0000256" key="2">
    <source>
        <dbReference type="ARBA" id="ARBA00023136"/>
    </source>
</evidence>
<dbReference type="InterPro" id="IPR036942">
    <property type="entry name" value="Beta-barrel_TonB_sf"/>
</dbReference>
<dbReference type="EMBL" id="BSSV01000004">
    <property type="protein sequence ID" value="GLX85880.1"/>
    <property type="molecule type" value="Genomic_DNA"/>
</dbReference>
<name>A0ABQ6HED5_9GAMM</name>
<reference evidence="7 8" key="1">
    <citation type="submission" date="2023-03" db="EMBL/GenBank/DDBJ databases">
        <title>Thalassotalea loyana LMG 22536T draft genome sequence.</title>
        <authorList>
            <person name="Sawabe T."/>
        </authorList>
    </citation>
    <scope>NUCLEOTIDE SEQUENCE [LARGE SCALE GENOMIC DNA]</scope>
    <source>
        <strain evidence="7 8">LMG 22536</strain>
    </source>
</reference>
<dbReference type="SUPFAM" id="SSF56935">
    <property type="entry name" value="Porins"/>
    <property type="match status" value="1"/>
</dbReference>
<dbReference type="InterPro" id="IPR000531">
    <property type="entry name" value="Beta-barrel_TonB"/>
</dbReference>
<dbReference type="Proteomes" id="UP001157134">
    <property type="component" value="Unassembled WGS sequence"/>
</dbReference>
<feature type="domain" description="TonB-dependent receptor plug" evidence="6">
    <location>
        <begin position="72"/>
        <end position="190"/>
    </location>
</feature>
<dbReference type="InterPro" id="IPR012910">
    <property type="entry name" value="Plug_dom"/>
</dbReference>
<evidence type="ECO:0000259" key="5">
    <source>
        <dbReference type="Pfam" id="PF00593"/>
    </source>
</evidence>
<dbReference type="Pfam" id="PF07715">
    <property type="entry name" value="Plug"/>
    <property type="match status" value="1"/>
</dbReference>
<dbReference type="Pfam" id="PF00593">
    <property type="entry name" value="TonB_dep_Rec_b-barrel"/>
    <property type="match status" value="1"/>
</dbReference>
<organism evidence="7 8">
    <name type="scientific">Thalassotalea loyana</name>
    <dbReference type="NCBI Taxonomy" id="280483"/>
    <lineage>
        <taxon>Bacteria</taxon>
        <taxon>Pseudomonadati</taxon>
        <taxon>Pseudomonadota</taxon>
        <taxon>Gammaproteobacteria</taxon>
        <taxon>Alteromonadales</taxon>
        <taxon>Colwelliaceae</taxon>
        <taxon>Thalassotalea</taxon>
    </lineage>
</organism>
<keyword evidence="2 4" id="KW-0472">Membrane</keyword>
<dbReference type="Gene3D" id="2.40.170.20">
    <property type="entry name" value="TonB-dependent receptor, beta-barrel domain"/>
    <property type="match status" value="1"/>
</dbReference>
<dbReference type="InterPro" id="IPR037066">
    <property type="entry name" value="Plug_dom_sf"/>
</dbReference>
<dbReference type="RefSeq" id="WP_284298401.1">
    <property type="nucleotide sequence ID" value="NZ_BSSV01000004.1"/>
</dbReference>
<dbReference type="Gene3D" id="2.170.130.10">
    <property type="entry name" value="TonB-dependent receptor, plug domain"/>
    <property type="match status" value="1"/>
</dbReference>
<comment type="similarity">
    <text evidence="4">Belongs to the TonB-dependent receptor family.</text>
</comment>
<proteinExistence type="inferred from homology"/>
<protein>
    <submittedName>
        <fullName evidence="7">TonB-dependent receptor</fullName>
    </submittedName>
</protein>
<evidence type="ECO:0000256" key="4">
    <source>
        <dbReference type="RuleBase" id="RU003357"/>
    </source>
</evidence>
<evidence type="ECO:0000313" key="7">
    <source>
        <dbReference type="EMBL" id="GLX85880.1"/>
    </source>
</evidence>
<gene>
    <name evidence="7" type="ORF">tloyanaT_21320</name>
</gene>
<dbReference type="PANTHER" id="PTHR47234">
    <property type="match status" value="1"/>
</dbReference>
<evidence type="ECO:0000256" key="1">
    <source>
        <dbReference type="ARBA" id="ARBA00004442"/>
    </source>
</evidence>